<dbReference type="PANTHER" id="PTHR24414">
    <property type="entry name" value="F-BOX/KELCH-REPEAT PROTEIN SKIP4"/>
    <property type="match status" value="1"/>
</dbReference>
<dbReference type="GO" id="GO:0043161">
    <property type="term" value="P:proteasome-mediated ubiquitin-dependent protein catabolic process"/>
    <property type="evidence" value="ECO:0007669"/>
    <property type="project" value="TreeGrafter"/>
</dbReference>
<proteinExistence type="predicted"/>
<dbReference type="GO" id="GO:0005829">
    <property type="term" value="C:cytosol"/>
    <property type="evidence" value="ECO:0007669"/>
    <property type="project" value="TreeGrafter"/>
</dbReference>
<dbReference type="Pfam" id="PF00646">
    <property type="entry name" value="F-box"/>
    <property type="match status" value="1"/>
</dbReference>
<evidence type="ECO:0000313" key="2">
    <source>
        <dbReference type="EMBL" id="PWA71927.1"/>
    </source>
</evidence>
<comment type="caution">
    <text evidence="2">The sequence shown here is derived from an EMBL/GenBank/DDBJ whole genome shotgun (WGS) entry which is preliminary data.</text>
</comment>
<dbReference type="GO" id="GO:0005634">
    <property type="term" value="C:nucleus"/>
    <property type="evidence" value="ECO:0007669"/>
    <property type="project" value="TreeGrafter"/>
</dbReference>
<reference evidence="2 3" key="1">
    <citation type="journal article" date="2018" name="Mol. Plant">
        <title>The genome of Artemisia annua provides insight into the evolution of Asteraceae family and artemisinin biosynthesis.</title>
        <authorList>
            <person name="Shen Q."/>
            <person name="Zhang L."/>
            <person name="Liao Z."/>
            <person name="Wang S."/>
            <person name="Yan T."/>
            <person name="Shi P."/>
            <person name="Liu M."/>
            <person name="Fu X."/>
            <person name="Pan Q."/>
            <person name="Wang Y."/>
            <person name="Lv Z."/>
            <person name="Lu X."/>
            <person name="Zhang F."/>
            <person name="Jiang W."/>
            <person name="Ma Y."/>
            <person name="Chen M."/>
            <person name="Hao X."/>
            <person name="Li L."/>
            <person name="Tang Y."/>
            <person name="Lv G."/>
            <person name="Zhou Y."/>
            <person name="Sun X."/>
            <person name="Brodelius P.E."/>
            <person name="Rose J.K.C."/>
            <person name="Tang K."/>
        </authorList>
    </citation>
    <scope>NUCLEOTIDE SEQUENCE [LARGE SCALE GENOMIC DNA]</scope>
    <source>
        <strain evidence="3">cv. Huhao1</strain>
        <tissue evidence="2">Leaf</tissue>
    </source>
</reference>
<organism evidence="2 3">
    <name type="scientific">Artemisia annua</name>
    <name type="common">Sweet wormwood</name>
    <dbReference type="NCBI Taxonomy" id="35608"/>
    <lineage>
        <taxon>Eukaryota</taxon>
        <taxon>Viridiplantae</taxon>
        <taxon>Streptophyta</taxon>
        <taxon>Embryophyta</taxon>
        <taxon>Tracheophyta</taxon>
        <taxon>Spermatophyta</taxon>
        <taxon>Magnoliopsida</taxon>
        <taxon>eudicotyledons</taxon>
        <taxon>Gunneridae</taxon>
        <taxon>Pentapetalae</taxon>
        <taxon>asterids</taxon>
        <taxon>campanulids</taxon>
        <taxon>Asterales</taxon>
        <taxon>Asteraceae</taxon>
        <taxon>Asteroideae</taxon>
        <taxon>Anthemideae</taxon>
        <taxon>Artemisiinae</taxon>
        <taxon>Artemisia</taxon>
    </lineage>
</organism>
<keyword evidence="3" id="KW-1185">Reference proteome</keyword>
<dbReference type="Gene3D" id="2.120.10.80">
    <property type="entry name" value="Kelch-type beta propeller"/>
    <property type="match status" value="1"/>
</dbReference>
<gene>
    <name evidence="2" type="ORF">CTI12_AA273820</name>
</gene>
<dbReference type="Proteomes" id="UP000245207">
    <property type="component" value="Unassembled WGS sequence"/>
</dbReference>
<protein>
    <submittedName>
        <fullName evidence="2">F-box domain, cyclin-like protein</fullName>
    </submittedName>
</protein>
<evidence type="ECO:0000313" key="3">
    <source>
        <dbReference type="Proteomes" id="UP000245207"/>
    </source>
</evidence>
<accession>A0A2U1NEL7</accession>
<dbReference type="EMBL" id="PKPP01002997">
    <property type="protein sequence ID" value="PWA71927.1"/>
    <property type="molecule type" value="Genomic_DNA"/>
</dbReference>
<dbReference type="OrthoDB" id="1854110at2759"/>
<dbReference type="InterPro" id="IPR001810">
    <property type="entry name" value="F-box_dom"/>
</dbReference>
<dbReference type="SUPFAM" id="SSF117281">
    <property type="entry name" value="Kelch motif"/>
    <property type="match status" value="1"/>
</dbReference>
<evidence type="ECO:0000259" key="1">
    <source>
        <dbReference type="Pfam" id="PF00646"/>
    </source>
</evidence>
<dbReference type="InterPro" id="IPR050354">
    <property type="entry name" value="F-box/kelch-repeat_ARATH"/>
</dbReference>
<dbReference type="AlphaFoldDB" id="A0A2U1NEL7"/>
<dbReference type="STRING" id="35608.A0A2U1NEL7"/>
<sequence>MNTCNNNEASSSNEQQSPLHGDILQSILSHVPLIHLIPASHVSKTWSTTVTTTTKTITTTTKPWLIIHTQTSRHPYPTQTHIYDPDSSSWIQIIQPSIKYISSLRSSHSNLLYMISPSHLSFSSDPMHVTWHHLLAPKIWRVDPVVAHVGDYVIVAGGVCDFEDDDKLAVEVYDLSLYKWRKSNPMPEVFSQSGSATWLSVSCDERDKKVFVMERSSGVTCCFDVVNNAWSGVYNLRPDPRVVYSVIGYLSDNRMIVVGRMCENDKNVIKVYGVSEDLSKCDEISEMPLEFVECLKRGCVVMTSFDVVMAGNVMYVFSKEWGCEFIVMCEFVGNGGCKWSKVVNMVVKGGCVNVMDRMVYSCGRVGMEELRGAMRSGDRKFVVKR</sequence>
<feature type="domain" description="F-box" evidence="1">
    <location>
        <begin position="22"/>
        <end position="52"/>
    </location>
</feature>
<name>A0A2U1NEL7_ARTAN</name>
<dbReference type="PANTHER" id="PTHR24414:SF44">
    <property type="entry name" value="F-BOX DOMAIN-CONTAINING PROTEIN"/>
    <property type="match status" value="1"/>
</dbReference>
<dbReference type="InterPro" id="IPR015915">
    <property type="entry name" value="Kelch-typ_b-propeller"/>
</dbReference>